<reference evidence="12 13" key="1">
    <citation type="journal article" date="2019" name="Emerg. Microbes Infect.">
        <title>Comprehensive subspecies identification of 175 nontuberculous mycobacteria species based on 7547 genomic profiles.</title>
        <authorList>
            <person name="Matsumoto Y."/>
            <person name="Kinjo T."/>
            <person name="Motooka D."/>
            <person name="Nabeya D."/>
            <person name="Jung N."/>
            <person name="Uechi K."/>
            <person name="Horii T."/>
            <person name="Iida T."/>
            <person name="Fujita J."/>
            <person name="Nakamura S."/>
        </authorList>
    </citation>
    <scope>NUCLEOTIDE SEQUENCE [LARGE SCALE GENOMIC DNA]</scope>
    <source>
        <strain evidence="12 13">JCM 14742</strain>
    </source>
</reference>
<evidence type="ECO:0000259" key="11">
    <source>
        <dbReference type="Pfam" id="PF02900"/>
    </source>
</evidence>
<keyword evidence="9 10" id="KW-0408">Iron</keyword>
<dbReference type="CDD" id="cd07365">
    <property type="entry name" value="MhpB_like"/>
    <property type="match status" value="1"/>
</dbReference>
<gene>
    <name evidence="12" type="primary">mhpB_1</name>
    <name evidence="10" type="synonym">mhpB</name>
    <name evidence="12" type="ORF">MPRM_49940</name>
</gene>
<accession>A0A7I7Z3J5</accession>
<feature type="domain" description="Extradiol ring-cleavage dioxygenase class III enzyme subunit B" evidence="11">
    <location>
        <begin position="19"/>
        <end position="317"/>
    </location>
</feature>
<dbReference type="GO" id="GO:0008198">
    <property type="term" value="F:ferrous iron binding"/>
    <property type="evidence" value="ECO:0007669"/>
    <property type="project" value="InterPro"/>
</dbReference>
<sequence>MHSPCGREEVIDEVTLALCCMSHSPLLNLPGPSRDLLDDIEGAIAQARLFVEDYDPDLVVIFSPDHYNGFFYRVMPPFCIGLSASGVGDYGTHAGPLDVPKDLAADCADAILDAGVDVAVSASMEVDHGTVQPLEKLFGDATSRPVIPIFVNAVGVPLGPLRRCRALGGAVGRHLAHLDKRVLLVGSGGLSHSPPLPALATAPPAVLERIVHGRPMTTEQRQARQAAVIEAARSFAAGESGLQPLNPAWDHHFLEILDRGSLDELDRWSNSFVIHEGGGSAQEIRTWIAAFGALDAAGSYRTTVRYYKPAAELIAGFAIRTAVLT</sequence>
<dbReference type="OrthoDB" id="8673673at2"/>
<comment type="catalytic activity">
    <reaction evidence="2 10">
        <text>3-(2,3-dihydroxyphenyl)propanoate + O2 = (2Z,4E)-2-hydroxy-6-oxonona-2,4-dienedioate + H(+)</text>
        <dbReference type="Rhea" id="RHEA:23840"/>
        <dbReference type="ChEBI" id="CHEBI:15378"/>
        <dbReference type="ChEBI" id="CHEBI:15379"/>
        <dbReference type="ChEBI" id="CHEBI:46951"/>
        <dbReference type="ChEBI" id="CHEBI:66887"/>
        <dbReference type="EC" id="1.13.11.16"/>
    </reaction>
</comment>
<dbReference type="NCBIfam" id="NF009910">
    <property type="entry name" value="PRK13370.1-4"/>
    <property type="match status" value="1"/>
</dbReference>
<dbReference type="GO" id="GO:0019380">
    <property type="term" value="P:3-phenylpropionate catabolic process"/>
    <property type="evidence" value="ECO:0007669"/>
    <property type="project" value="UniProtKB-UniRule"/>
</dbReference>
<evidence type="ECO:0000256" key="6">
    <source>
        <dbReference type="ARBA" id="ARBA00022797"/>
    </source>
</evidence>
<protein>
    <recommendedName>
        <fullName evidence="10">2,3-dihydroxyphenylpropionate/2,3-dihydroxicinnamic acid 1,2-dioxygenase</fullName>
        <ecNumber evidence="10">1.13.11.16</ecNumber>
    </recommendedName>
    <alternativeName>
        <fullName evidence="10">3-carboxyethylcatechol 2,3-dioxygenase</fullName>
    </alternativeName>
</protein>
<evidence type="ECO:0000256" key="5">
    <source>
        <dbReference type="ARBA" id="ARBA00011881"/>
    </source>
</evidence>
<keyword evidence="13" id="KW-1185">Reference proteome</keyword>
<comment type="subunit">
    <text evidence="5 10">Homotetramer.</text>
</comment>
<comment type="function">
    <text evidence="10">Catalyzes the non-heme iron(II)-dependent oxidative cleavage of 2,3-dihydroxyphenylpropionic acid and 2,3-dihydroxicinnamic acid into 2-hydroxy-6-ketononadienedioate and 2-hydroxy-6-ketononatrienedioate, respectively.</text>
</comment>
<organism evidence="12 13">
    <name type="scientific">Mycobacterium parmense</name>
    <dbReference type="NCBI Taxonomy" id="185642"/>
    <lineage>
        <taxon>Bacteria</taxon>
        <taxon>Bacillati</taxon>
        <taxon>Actinomycetota</taxon>
        <taxon>Actinomycetes</taxon>
        <taxon>Mycobacteriales</taxon>
        <taxon>Mycobacteriaceae</taxon>
        <taxon>Mycobacterium</taxon>
        <taxon>Mycobacterium simiae complex</taxon>
    </lineage>
</organism>
<comment type="cofactor">
    <cofactor evidence="10">
        <name>Fe(2+)</name>
        <dbReference type="ChEBI" id="CHEBI:29033"/>
    </cofactor>
</comment>
<evidence type="ECO:0000256" key="1">
    <source>
        <dbReference type="ARBA" id="ARBA00001748"/>
    </source>
</evidence>
<dbReference type="Proteomes" id="UP000467105">
    <property type="component" value="Chromosome"/>
</dbReference>
<comment type="catalytic activity">
    <reaction evidence="1 10">
        <text>(2E)-3-(2,3-dihydroxyphenyl)prop-2-enoate + O2 = (2Z,4E,7E)-2-hydroxy-6-oxonona-2,4,7-trienedioate + H(+)</text>
        <dbReference type="Rhea" id="RHEA:25054"/>
        <dbReference type="ChEBI" id="CHEBI:15378"/>
        <dbReference type="ChEBI" id="CHEBI:15379"/>
        <dbReference type="ChEBI" id="CHEBI:58642"/>
        <dbReference type="ChEBI" id="CHEBI:66888"/>
        <dbReference type="EC" id="1.13.11.16"/>
    </reaction>
</comment>
<evidence type="ECO:0000256" key="7">
    <source>
        <dbReference type="ARBA" id="ARBA00022964"/>
    </source>
</evidence>
<evidence type="ECO:0000313" key="12">
    <source>
        <dbReference type="EMBL" id="BBZ47713.1"/>
    </source>
</evidence>
<comment type="similarity">
    <text evidence="4 10">Belongs to the LigB/MhpB extradiol dioxygenase family.</text>
</comment>
<comment type="pathway">
    <text evidence="3 10">Aromatic compound metabolism; 3-phenylpropanoate degradation.</text>
</comment>
<dbReference type="Pfam" id="PF02900">
    <property type="entry name" value="LigB"/>
    <property type="match status" value="1"/>
</dbReference>
<keyword evidence="7 10" id="KW-0223">Dioxygenase</keyword>
<keyword evidence="6 10" id="KW-0058">Aromatic hydrocarbons catabolism</keyword>
<dbReference type="InterPro" id="IPR023789">
    <property type="entry name" value="DHPP/DHXA_dioxygenase"/>
</dbReference>
<dbReference type="SUPFAM" id="SSF53213">
    <property type="entry name" value="LigB-like"/>
    <property type="match status" value="1"/>
</dbReference>
<dbReference type="AlphaFoldDB" id="A0A7I7Z3J5"/>
<name>A0A7I7Z3J5_9MYCO</name>
<proteinExistence type="inferred from homology"/>
<dbReference type="EC" id="1.13.11.16" evidence="10"/>
<dbReference type="GO" id="GO:0047070">
    <property type="term" value="F:3-carboxyethylcatechol 2,3-dioxygenase activity"/>
    <property type="evidence" value="ECO:0007669"/>
    <property type="project" value="UniProtKB-UniRule"/>
</dbReference>
<evidence type="ECO:0000256" key="2">
    <source>
        <dbReference type="ARBA" id="ARBA00001843"/>
    </source>
</evidence>
<evidence type="ECO:0000256" key="4">
    <source>
        <dbReference type="ARBA" id="ARBA00007030"/>
    </source>
</evidence>
<keyword evidence="8 10" id="KW-0560">Oxidoreductase</keyword>
<dbReference type="InterPro" id="IPR004183">
    <property type="entry name" value="Xdiol_dOase_suB"/>
</dbReference>
<dbReference type="Gene3D" id="3.40.830.10">
    <property type="entry name" value="LigB-like"/>
    <property type="match status" value="1"/>
</dbReference>
<dbReference type="EMBL" id="AP022614">
    <property type="protein sequence ID" value="BBZ47713.1"/>
    <property type="molecule type" value="Genomic_DNA"/>
</dbReference>
<evidence type="ECO:0000256" key="3">
    <source>
        <dbReference type="ARBA" id="ARBA00005207"/>
    </source>
</evidence>
<evidence type="ECO:0000256" key="10">
    <source>
        <dbReference type="HAMAP-Rule" id="MF_01653"/>
    </source>
</evidence>
<feature type="active site" description="Proton donor" evidence="10">
    <location>
        <position position="128"/>
    </location>
</feature>
<evidence type="ECO:0000256" key="8">
    <source>
        <dbReference type="ARBA" id="ARBA00023002"/>
    </source>
</evidence>
<evidence type="ECO:0000256" key="9">
    <source>
        <dbReference type="ARBA" id="ARBA00023004"/>
    </source>
</evidence>
<dbReference type="HAMAP" id="MF_01653">
    <property type="entry name" value="MhpB"/>
    <property type="match status" value="1"/>
</dbReference>
<feature type="active site" description="Proton acceptor" evidence="10">
    <location>
        <position position="192"/>
    </location>
</feature>
<dbReference type="UniPathway" id="UPA00714"/>
<evidence type="ECO:0000313" key="13">
    <source>
        <dbReference type="Proteomes" id="UP000467105"/>
    </source>
</evidence>